<name>A0A9X3S0X8_9ACTN</name>
<comment type="caution">
    <text evidence="1">The sequence shown here is derived from an EMBL/GenBank/DDBJ whole genome shotgun (WGS) entry which is preliminary data.</text>
</comment>
<accession>A0A9X3S0X8</accession>
<keyword evidence="2" id="KW-1185">Reference proteome</keyword>
<protein>
    <submittedName>
        <fullName evidence="1">Uncharacterized protein</fullName>
    </submittedName>
</protein>
<dbReference type="AlphaFoldDB" id="A0A9X3S0X8"/>
<proteinExistence type="predicted"/>
<evidence type="ECO:0000313" key="2">
    <source>
        <dbReference type="Proteomes" id="UP001149140"/>
    </source>
</evidence>
<reference evidence="1" key="1">
    <citation type="submission" date="2022-10" db="EMBL/GenBank/DDBJ databases">
        <title>The WGS of Solirubrobacter ginsenosidimutans DSM 21036.</title>
        <authorList>
            <person name="Jiang Z."/>
        </authorList>
    </citation>
    <scope>NUCLEOTIDE SEQUENCE</scope>
    <source>
        <strain evidence="1">DSM 21036</strain>
    </source>
</reference>
<evidence type="ECO:0000313" key="1">
    <source>
        <dbReference type="EMBL" id="MDA0162600.1"/>
    </source>
</evidence>
<organism evidence="1 2">
    <name type="scientific">Solirubrobacter ginsenosidimutans</name>
    <dbReference type="NCBI Taxonomy" id="490573"/>
    <lineage>
        <taxon>Bacteria</taxon>
        <taxon>Bacillati</taxon>
        <taxon>Actinomycetota</taxon>
        <taxon>Thermoleophilia</taxon>
        <taxon>Solirubrobacterales</taxon>
        <taxon>Solirubrobacteraceae</taxon>
        <taxon>Solirubrobacter</taxon>
    </lineage>
</organism>
<sequence length="45" mass="5023">MSAPIRVETLKDPAHYTSAQVERAKRIAHALARGRLVLCEPPRGR</sequence>
<gene>
    <name evidence="1" type="ORF">OM076_20165</name>
</gene>
<dbReference type="EMBL" id="JAPDOD010000019">
    <property type="protein sequence ID" value="MDA0162600.1"/>
    <property type="molecule type" value="Genomic_DNA"/>
</dbReference>
<dbReference type="Proteomes" id="UP001149140">
    <property type="component" value="Unassembled WGS sequence"/>
</dbReference>
<dbReference type="RefSeq" id="WP_270041841.1">
    <property type="nucleotide sequence ID" value="NZ_JAPDOD010000019.1"/>
</dbReference>